<keyword evidence="3" id="KW-1133">Transmembrane helix</keyword>
<dbReference type="SMART" id="SM01139">
    <property type="entry name" value="Drf_FH3"/>
    <property type="match status" value="1"/>
</dbReference>
<dbReference type="Gene3D" id="1.25.10.10">
    <property type="entry name" value="Leucine-rich Repeat Variant"/>
    <property type="match status" value="1"/>
</dbReference>
<dbReference type="Gene3D" id="1.10.238.150">
    <property type="entry name" value="Formin, FH3 diaphanous domain"/>
    <property type="match status" value="1"/>
</dbReference>
<dbReference type="GO" id="GO:0030041">
    <property type="term" value="P:actin filament polymerization"/>
    <property type="evidence" value="ECO:0007669"/>
    <property type="project" value="TreeGrafter"/>
</dbReference>
<feature type="coiled-coil region" evidence="1">
    <location>
        <begin position="266"/>
        <end position="293"/>
    </location>
</feature>
<dbReference type="InterPro" id="IPR051412">
    <property type="entry name" value="Formin_Homology_Diaphanous_sf"/>
</dbReference>
<dbReference type="InterPro" id="IPR016024">
    <property type="entry name" value="ARM-type_fold"/>
</dbReference>
<evidence type="ECO:0000256" key="3">
    <source>
        <dbReference type="SAM" id="Phobius"/>
    </source>
</evidence>
<feature type="domain" description="FH2" evidence="5">
    <location>
        <begin position="377"/>
        <end position="651"/>
    </location>
</feature>
<feature type="region of interest" description="Disordered" evidence="2">
    <location>
        <begin position="308"/>
        <end position="346"/>
    </location>
</feature>
<reference evidence="6" key="2">
    <citation type="submission" date="2025-08" db="UniProtKB">
        <authorList>
            <consortium name="Ensembl"/>
        </authorList>
    </citation>
    <scope>IDENTIFICATION</scope>
</reference>
<dbReference type="EMBL" id="ABDC03017573">
    <property type="status" value="NOT_ANNOTATED_CDS"/>
    <property type="molecule type" value="Genomic_DNA"/>
</dbReference>
<dbReference type="InterPro" id="IPR011989">
    <property type="entry name" value="ARM-like"/>
</dbReference>
<dbReference type="Ensembl" id="ENSMICT00000047372.2">
    <property type="protein sequence ID" value="ENSMICP00000017424.2"/>
    <property type="gene ID" value="ENSMICG00000011388.3"/>
</dbReference>
<organism evidence="6 7">
    <name type="scientific">Microcebus murinus</name>
    <name type="common">Gray mouse lemur</name>
    <name type="synonym">Lemur murinus</name>
    <dbReference type="NCBI Taxonomy" id="30608"/>
    <lineage>
        <taxon>Eukaryota</taxon>
        <taxon>Metazoa</taxon>
        <taxon>Chordata</taxon>
        <taxon>Craniata</taxon>
        <taxon>Vertebrata</taxon>
        <taxon>Euteleostomi</taxon>
        <taxon>Mammalia</taxon>
        <taxon>Eutheria</taxon>
        <taxon>Euarchontoglires</taxon>
        <taxon>Primates</taxon>
        <taxon>Strepsirrhini</taxon>
        <taxon>Lemuriformes</taxon>
        <taxon>Cheirogaleidae</taxon>
        <taxon>Microcebus</taxon>
    </lineage>
</organism>
<dbReference type="PROSITE" id="PS51444">
    <property type="entry name" value="FH2"/>
    <property type="match status" value="1"/>
</dbReference>
<dbReference type="PANTHER" id="PTHR45691">
    <property type="entry name" value="PROTEIN DIAPHANOUS"/>
    <property type="match status" value="1"/>
</dbReference>
<dbReference type="InterPro" id="IPR042201">
    <property type="entry name" value="FH2_Formin_sf"/>
</dbReference>
<proteinExistence type="predicted"/>
<dbReference type="Gene3D" id="6.10.30.30">
    <property type="match status" value="1"/>
</dbReference>
<dbReference type="AlphaFoldDB" id="A0A8C5VBJ1"/>
<dbReference type="EMBL" id="ABDC03017574">
    <property type="status" value="NOT_ANNOTATED_CDS"/>
    <property type="molecule type" value="Genomic_DNA"/>
</dbReference>
<feature type="transmembrane region" description="Helical" evidence="3">
    <location>
        <begin position="438"/>
        <end position="457"/>
    </location>
</feature>
<dbReference type="Gene3D" id="1.20.58.2220">
    <property type="entry name" value="Formin, FH2 domain"/>
    <property type="match status" value="1"/>
</dbReference>
<keyword evidence="3" id="KW-0472">Membrane</keyword>
<dbReference type="InterPro" id="IPR010472">
    <property type="entry name" value="FH3_dom"/>
</dbReference>
<protein>
    <submittedName>
        <fullName evidence="6">Diaphanous related formin 3</fullName>
    </submittedName>
</protein>
<sequence length="651" mass="74819">MSEERSLSLLAKAMDPTYPNMMTDVVKLLSAMCIVGEESILEEVLEALTSAGEERKIDRFFPIVEGLRHNSVQLQVACMQLINALVTSPDDLDFRLHIRNEFMRCGLKEILPNLKGIKNDGLDIQLKVFDEHKEEDLIEFSHRLEDVRAELKYPFVQESTYDVYNMVWNTVKETRAEGYFISILQHLLLIRNDYFIRQQYFKLIDECVSQIVLHRDGMDPDFTYRKRLDLDLTQFIDFCIDQAKLEEFEEKASDLGKKFEKEFTDHQETQAQLQKKEAKINELQAELQAFKSQFGDLPADRNIPLLLSKEDGTGHPGLPPPPPLPSCGGVPPPPPPPPPLPGMPMPFSGPVPPPPPLGFLGGGNFPPPPTLPFGLKPKKEFKPEISMRRLNWLKIRPDEMTENCFWIKVNENKYENMDLLCKLENTFCCQQKGKSNVLVIYLFFFFFPLLAIFLSSFRVPYEEIKMMILEVDETQLAESMIQNLIKHLPDQKQLNSLSQFKSEYNNLCEPEQFAVVMSNVKRLRPRLSAILFKLQFEEQVNNIKPDIMAVSTACEEIKKSKSFSKLLELVLLMGNYMNAGSRNAQTFGFNLSSLCKLKDTKSADQKTTLLHFLVEICEEKYPDILNFVDDLGHLDKASKGLYFYSVLKDRK</sequence>
<dbReference type="SUPFAM" id="SSF48371">
    <property type="entry name" value="ARM repeat"/>
    <property type="match status" value="1"/>
</dbReference>
<feature type="compositionally biased region" description="Pro residues" evidence="2">
    <location>
        <begin position="317"/>
        <end position="346"/>
    </location>
</feature>
<dbReference type="GO" id="GO:0005884">
    <property type="term" value="C:actin filament"/>
    <property type="evidence" value="ECO:0007669"/>
    <property type="project" value="TreeGrafter"/>
</dbReference>
<dbReference type="GO" id="GO:0003779">
    <property type="term" value="F:actin binding"/>
    <property type="evidence" value="ECO:0007669"/>
    <property type="project" value="InterPro"/>
</dbReference>
<dbReference type="Pfam" id="PF06367">
    <property type="entry name" value="Drf_FH3"/>
    <property type="match status" value="1"/>
</dbReference>
<keyword evidence="1" id="KW-0175">Coiled coil</keyword>
<evidence type="ECO:0000256" key="2">
    <source>
        <dbReference type="SAM" id="MobiDB-lite"/>
    </source>
</evidence>
<accession>A0A8C5VBJ1</accession>
<dbReference type="Pfam" id="PF02181">
    <property type="entry name" value="FH2"/>
    <property type="match status" value="1"/>
</dbReference>
<keyword evidence="3" id="KW-0812">Transmembrane</keyword>
<dbReference type="FunFam" id="1.10.238.150:FF:000002">
    <property type="entry name" value="protein diaphanous homolog 2 isoform X2"/>
    <property type="match status" value="1"/>
</dbReference>
<dbReference type="PANTHER" id="PTHR45691:SF9">
    <property type="entry name" value="PROTEIN DIAPHANOUS HOMOLOG 3"/>
    <property type="match status" value="1"/>
</dbReference>
<evidence type="ECO:0000313" key="7">
    <source>
        <dbReference type="Proteomes" id="UP000694394"/>
    </source>
</evidence>
<dbReference type="InterPro" id="IPR014768">
    <property type="entry name" value="GBD/FH3_dom"/>
</dbReference>
<evidence type="ECO:0000259" key="5">
    <source>
        <dbReference type="PROSITE" id="PS51444"/>
    </source>
</evidence>
<evidence type="ECO:0000259" key="4">
    <source>
        <dbReference type="PROSITE" id="PS51232"/>
    </source>
</evidence>
<dbReference type="SUPFAM" id="SSF101447">
    <property type="entry name" value="Formin homology 2 domain (FH2 domain)"/>
    <property type="match status" value="1"/>
</dbReference>
<evidence type="ECO:0000256" key="1">
    <source>
        <dbReference type="SAM" id="Coils"/>
    </source>
</evidence>
<dbReference type="SMART" id="SM00498">
    <property type="entry name" value="FH2"/>
    <property type="match status" value="1"/>
</dbReference>
<keyword evidence="7" id="KW-1185">Reference proteome</keyword>
<gene>
    <name evidence="6" type="primary">DIAPH3</name>
</gene>
<reference evidence="6" key="3">
    <citation type="submission" date="2025-09" db="UniProtKB">
        <authorList>
            <consortium name="Ensembl"/>
        </authorList>
    </citation>
    <scope>IDENTIFICATION</scope>
</reference>
<dbReference type="Proteomes" id="UP000694394">
    <property type="component" value="Chromosome 13"/>
</dbReference>
<dbReference type="PROSITE" id="PS51232">
    <property type="entry name" value="GBD_FH3"/>
    <property type="match status" value="1"/>
</dbReference>
<feature type="domain" description="GBD/FH3" evidence="4">
    <location>
        <begin position="1"/>
        <end position="219"/>
    </location>
</feature>
<name>A0A8C5VBJ1_MICMU</name>
<dbReference type="InterPro" id="IPR015425">
    <property type="entry name" value="FH2_Formin"/>
</dbReference>
<reference evidence="6" key="1">
    <citation type="submission" date="2016-12" db="EMBL/GenBank/DDBJ databases">
        <title>Mouse lemur reference genome and diversity panel.</title>
        <authorList>
            <person name="Harris R."/>
            <person name="Larsen P."/>
            <person name="Liu Y."/>
            <person name="Hughes D.S."/>
            <person name="Murali S."/>
            <person name="Raveendran M."/>
            <person name="Korchina V."/>
            <person name="Wang M."/>
            <person name="Jhangiani S."/>
            <person name="Bandaranaike D."/>
            <person name="Bellair M."/>
            <person name="Blankenburg K."/>
            <person name="Chao H."/>
            <person name="Dahdouli M."/>
            <person name="Dinh H."/>
            <person name="Doddapaneni H."/>
            <person name="English A."/>
            <person name="Firestine M."/>
            <person name="Gnanaolivu R."/>
            <person name="Gross S."/>
            <person name="Hernandez B."/>
            <person name="Javaid M."/>
            <person name="Jayaseelan J."/>
            <person name="Jones J."/>
            <person name="Khan Z."/>
            <person name="Kovar C."/>
            <person name="Kurapati P."/>
            <person name="Le B."/>
            <person name="Lee S."/>
            <person name="Li M."/>
            <person name="Mathew T."/>
            <person name="Narasimhan A."/>
            <person name="Ngo D."/>
            <person name="Nguyen L."/>
            <person name="Okwuonu G."/>
            <person name="Ongeri F."/>
            <person name="Osuji N."/>
            <person name="Pu L.-L."/>
            <person name="Puazo M."/>
            <person name="Quiroz J."/>
            <person name="Raj R."/>
            <person name="Rajbhandari K."/>
            <person name="Reid J.G."/>
            <person name="Santibanez J."/>
            <person name="Sexton D."/>
            <person name="Skinner E."/>
            <person name="Vee V."/>
            <person name="Weissenberger G."/>
            <person name="Wu Y."/>
            <person name="Xin Y."/>
            <person name="Han Y."/>
            <person name="Campbell C."/>
            <person name="Brown A."/>
            <person name="Sullivan B."/>
            <person name="Shelton J."/>
            <person name="Brown S."/>
            <person name="Dudchenko O."/>
            <person name="Machol I."/>
            <person name="Durand N."/>
            <person name="Shamim M."/>
            <person name="Lieberman A."/>
            <person name="Muzny D.M."/>
            <person name="Richards S."/>
            <person name="Yoder A."/>
            <person name="Worley K.C."/>
            <person name="Rogers J."/>
            <person name="Gibbs R.A."/>
        </authorList>
    </citation>
    <scope>NUCLEOTIDE SEQUENCE [LARGE SCALE GENOMIC DNA]</scope>
</reference>
<dbReference type="GeneTree" id="ENSGT00940000157767"/>
<evidence type="ECO:0000313" key="6">
    <source>
        <dbReference type="Ensembl" id="ENSMICP00000017424.2"/>
    </source>
</evidence>